<dbReference type="InterPro" id="IPR020846">
    <property type="entry name" value="MFS_dom"/>
</dbReference>
<keyword evidence="9" id="KW-1185">Reference proteome</keyword>
<feature type="transmembrane region" description="Helical" evidence="6">
    <location>
        <begin position="252"/>
        <end position="272"/>
    </location>
</feature>
<keyword evidence="3 6" id="KW-0812">Transmembrane</keyword>
<evidence type="ECO:0000256" key="2">
    <source>
        <dbReference type="ARBA" id="ARBA00022475"/>
    </source>
</evidence>
<feature type="transmembrane region" description="Helical" evidence="6">
    <location>
        <begin position="370"/>
        <end position="391"/>
    </location>
</feature>
<gene>
    <name evidence="8" type="ORF">OG563_09040</name>
</gene>
<evidence type="ECO:0000256" key="6">
    <source>
        <dbReference type="SAM" id="Phobius"/>
    </source>
</evidence>
<evidence type="ECO:0000313" key="9">
    <source>
        <dbReference type="Proteomes" id="UP001432062"/>
    </source>
</evidence>
<feature type="transmembrane region" description="Helical" evidence="6">
    <location>
        <begin position="174"/>
        <end position="196"/>
    </location>
</feature>
<organism evidence="8 9">
    <name type="scientific">Nocardia vinacea</name>
    <dbReference type="NCBI Taxonomy" id="96468"/>
    <lineage>
        <taxon>Bacteria</taxon>
        <taxon>Bacillati</taxon>
        <taxon>Actinomycetota</taxon>
        <taxon>Actinomycetes</taxon>
        <taxon>Mycobacteriales</taxon>
        <taxon>Nocardiaceae</taxon>
        <taxon>Nocardia</taxon>
    </lineage>
</organism>
<evidence type="ECO:0000313" key="8">
    <source>
        <dbReference type="EMBL" id="WUV48316.1"/>
    </source>
</evidence>
<feature type="transmembrane region" description="Helical" evidence="6">
    <location>
        <begin position="343"/>
        <end position="364"/>
    </location>
</feature>
<reference evidence="8" key="1">
    <citation type="submission" date="2022-10" db="EMBL/GenBank/DDBJ databases">
        <title>The complete genomes of actinobacterial strains from the NBC collection.</title>
        <authorList>
            <person name="Joergensen T.S."/>
            <person name="Alvarez Arevalo M."/>
            <person name="Sterndorff E.B."/>
            <person name="Faurdal D."/>
            <person name="Vuksanovic O."/>
            <person name="Mourched A.-S."/>
            <person name="Charusanti P."/>
            <person name="Shaw S."/>
            <person name="Blin K."/>
            <person name="Weber T."/>
        </authorList>
    </citation>
    <scope>NUCLEOTIDE SEQUENCE</scope>
    <source>
        <strain evidence="8">NBC_01482</strain>
    </source>
</reference>
<keyword evidence="2" id="KW-1003">Cell membrane</keyword>
<dbReference type="InterPro" id="IPR011701">
    <property type="entry name" value="MFS"/>
</dbReference>
<keyword evidence="4 6" id="KW-1133">Transmembrane helix</keyword>
<dbReference type="PANTHER" id="PTHR43124">
    <property type="entry name" value="PURINE EFFLUX PUMP PBUE"/>
    <property type="match status" value="1"/>
</dbReference>
<dbReference type="InterPro" id="IPR050189">
    <property type="entry name" value="MFS_Efflux_Transporters"/>
</dbReference>
<feature type="transmembrane region" description="Helical" evidence="6">
    <location>
        <begin position="87"/>
        <end position="107"/>
    </location>
</feature>
<dbReference type="Proteomes" id="UP001432062">
    <property type="component" value="Chromosome"/>
</dbReference>
<name>A0ABZ1YZ60_9NOCA</name>
<evidence type="ECO:0000256" key="1">
    <source>
        <dbReference type="ARBA" id="ARBA00004651"/>
    </source>
</evidence>
<dbReference type="CDD" id="cd17324">
    <property type="entry name" value="MFS_NepI_like"/>
    <property type="match status" value="1"/>
</dbReference>
<dbReference type="SUPFAM" id="SSF103473">
    <property type="entry name" value="MFS general substrate transporter"/>
    <property type="match status" value="1"/>
</dbReference>
<dbReference type="PROSITE" id="PS50850">
    <property type="entry name" value="MFS"/>
    <property type="match status" value="1"/>
</dbReference>
<evidence type="ECO:0000256" key="5">
    <source>
        <dbReference type="ARBA" id="ARBA00023136"/>
    </source>
</evidence>
<feature type="domain" description="Major facilitator superfamily (MFS) profile" evidence="7">
    <location>
        <begin position="21"/>
        <end position="395"/>
    </location>
</feature>
<dbReference type="InterPro" id="IPR036259">
    <property type="entry name" value="MFS_trans_sf"/>
</dbReference>
<protein>
    <submittedName>
        <fullName evidence="8">MFS transporter</fullName>
    </submittedName>
</protein>
<feature type="transmembrane region" description="Helical" evidence="6">
    <location>
        <begin position="284"/>
        <end position="302"/>
    </location>
</feature>
<dbReference type="RefSeq" id="WP_329412662.1">
    <property type="nucleotide sequence ID" value="NZ_CP109441.1"/>
</dbReference>
<feature type="transmembrane region" description="Helical" evidence="6">
    <location>
        <begin position="308"/>
        <end position="331"/>
    </location>
</feature>
<dbReference type="Pfam" id="PF07690">
    <property type="entry name" value="MFS_1"/>
    <property type="match status" value="1"/>
</dbReference>
<proteinExistence type="predicted"/>
<evidence type="ECO:0000256" key="3">
    <source>
        <dbReference type="ARBA" id="ARBA00022692"/>
    </source>
</evidence>
<feature type="transmembrane region" description="Helical" evidence="6">
    <location>
        <begin position="113"/>
        <end position="134"/>
    </location>
</feature>
<evidence type="ECO:0000256" key="4">
    <source>
        <dbReference type="ARBA" id="ARBA00022989"/>
    </source>
</evidence>
<evidence type="ECO:0000259" key="7">
    <source>
        <dbReference type="PROSITE" id="PS50850"/>
    </source>
</evidence>
<keyword evidence="5 6" id="KW-0472">Membrane</keyword>
<dbReference type="EMBL" id="CP109441">
    <property type="protein sequence ID" value="WUV48316.1"/>
    <property type="molecule type" value="Genomic_DNA"/>
</dbReference>
<feature type="transmembrane region" description="Helical" evidence="6">
    <location>
        <begin position="56"/>
        <end position="80"/>
    </location>
</feature>
<feature type="transmembrane region" description="Helical" evidence="6">
    <location>
        <begin position="217"/>
        <end position="240"/>
    </location>
</feature>
<dbReference type="Gene3D" id="1.20.1250.20">
    <property type="entry name" value="MFS general substrate transporter like domains"/>
    <property type="match status" value="1"/>
</dbReference>
<dbReference type="PANTHER" id="PTHR43124:SF3">
    <property type="entry name" value="CHLORAMPHENICOL EFFLUX PUMP RV0191"/>
    <property type="match status" value="1"/>
</dbReference>
<comment type="subcellular location">
    <subcellularLocation>
        <location evidence="1">Cell membrane</location>
        <topology evidence="1">Multi-pass membrane protein</topology>
    </subcellularLocation>
</comment>
<sequence length="400" mass="40822">MSTALAPCPSTVARPPLIRWLAVVAVMLGIFSIVTTEILPIGLLTSIGADFTISDGMAGLMMTLPGLLAAIAAPLVTVAAARIDRRLLLCGCTLLLVIANAVAALAPEFWVVLASRVLIGITIGGYWSIAAGLAGRLVPPESVHRATAVIFSSVPLGSVLGVPAGTFVGNVAGWRAAFVVLGLMSAVVLVLLAVALPALPAEQALRLTTLRIGLRGAGIRIALLATFFVVIAQFGTYTYVTPFLEQVTGVSAGTITVLLLIYGVAGIAGNFLGGTLLGRPRLALGFAASAMAAAMLLLPSLGRWEFGAIALLIVWGIGYGGVPVVLQTWFAAALPDAPEVASVLFTASFQATFCVGALAGGVIVDRTSPGTVLLCGGATILLVLLITSGVIDARRVHRAG</sequence>
<feature type="transmembrane region" description="Helical" evidence="6">
    <location>
        <begin position="146"/>
        <end position="168"/>
    </location>
</feature>
<accession>A0ABZ1YZ60</accession>
<feature type="transmembrane region" description="Helical" evidence="6">
    <location>
        <begin position="20"/>
        <end position="44"/>
    </location>
</feature>